<dbReference type="InterPro" id="IPR036412">
    <property type="entry name" value="HAD-like_sf"/>
</dbReference>
<accession>A0ABS5F4A8</accession>
<dbReference type="EMBL" id="JAAGBB010000028">
    <property type="protein sequence ID" value="MBR0666975.1"/>
    <property type="molecule type" value="Genomic_DNA"/>
</dbReference>
<dbReference type="Pfam" id="PF13242">
    <property type="entry name" value="Hydrolase_like"/>
    <property type="match status" value="1"/>
</dbReference>
<protein>
    <recommendedName>
        <fullName evidence="7">D,D-heptose 1,7-bisphosphate phosphatase</fullName>
    </recommendedName>
</protein>
<dbReference type="InterPro" id="IPR006543">
    <property type="entry name" value="Histidinol-phos"/>
</dbReference>
<dbReference type="SUPFAM" id="SSF56784">
    <property type="entry name" value="HAD-like"/>
    <property type="match status" value="1"/>
</dbReference>
<keyword evidence="6" id="KW-0119">Carbohydrate metabolism</keyword>
<dbReference type="Pfam" id="PF00483">
    <property type="entry name" value="NTP_transferase"/>
    <property type="match status" value="1"/>
</dbReference>
<comment type="caution">
    <text evidence="9">The sequence shown here is derived from an EMBL/GenBank/DDBJ whole genome shotgun (WGS) entry which is preliminary data.</text>
</comment>
<comment type="subcellular location">
    <subcellularLocation>
        <location evidence="1">Cytoplasm</location>
    </subcellularLocation>
</comment>
<dbReference type="NCBIfam" id="TIGR01656">
    <property type="entry name" value="Histidinol-ppas"/>
    <property type="match status" value="1"/>
</dbReference>
<dbReference type="InterPro" id="IPR029044">
    <property type="entry name" value="Nucleotide-diphossugar_trans"/>
</dbReference>
<dbReference type="PANTHER" id="PTHR42891:SF1">
    <property type="entry name" value="D-GLYCERO-BETA-D-MANNO-HEPTOSE-1,7-BISPHOSPHATE 7-PHOSPHATASE"/>
    <property type="match status" value="1"/>
</dbReference>
<evidence type="ECO:0000313" key="9">
    <source>
        <dbReference type="EMBL" id="MBR0666975.1"/>
    </source>
</evidence>
<evidence type="ECO:0000313" key="10">
    <source>
        <dbReference type="Proteomes" id="UP001196870"/>
    </source>
</evidence>
<keyword evidence="4" id="KW-0479">Metal-binding</keyword>
<dbReference type="SUPFAM" id="SSF53448">
    <property type="entry name" value="Nucleotide-diphospho-sugar transferases"/>
    <property type="match status" value="1"/>
</dbReference>
<dbReference type="GO" id="GO:0016787">
    <property type="term" value="F:hydrolase activity"/>
    <property type="evidence" value="ECO:0007669"/>
    <property type="project" value="UniProtKB-KW"/>
</dbReference>
<dbReference type="InterPro" id="IPR004446">
    <property type="entry name" value="Heptose_bisP_phosphatase"/>
</dbReference>
<keyword evidence="5 9" id="KW-0378">Hydrolase</keyword>
<keyword evidence="3" id="KW-0963">Cytoplasm</keyword>
<evidence type="ECO:0000256" key="5">
    <source>
        <dbReference type="ARBA" id="ARBA00022801"/>
    </source>
</evidence>
<evidence type="ECO:0000259" key="8">
    <source>
        <dbReference type="Pfam" id="PF00483"/>
    </source>
</evidence>
<name>A0ABS5F4A8_9PROT</name>
<evidence type="ECO:0000256" key="1">
    <source>
        <dbReference type="ARBA" id="ARBA00004496"/>
    </source>
</evidence>
<evidence type="ECO:0000256" key="6">
    <source>
        <dbReference type="ARBA" id="ARBA00023277"/>
    </source>
</evidence>
<proteinExistence type="inferred from homology"/>
<sequence length="414" mass="45250">MIKQAIFLVGGAGTRLGSITRSTPKPLLELAPGTAFLDLLIDEAARHGFTDILLLSGYLGGQVEQRYHGRRVRDSRLRVLREEEPAGTAGALRRVSAELDPWFLLANGDSFFDINLRRLASVPRGSALGCLALRHVQDTSRFGGVTLEGDRIVDFSEKRGERGPGLINGGLYCLSREIQDRLPAIGSLEGQVFPSLAREGLLLGIEQSGYFIDIGLPESLDQARRCLPQLMTRPAAFLDRDGILNVDHGYTHRPEDLTWIPEAREAVRDLNDAGYFVFVVTNQAGIAHGFYTEAAMDDFHAEMARQLADVGAHVDAFYHCPYHPEASVARLKTPAHADRKPNPGMILRALRDWPVRPAGSFLIGDRDTDIEAASRAGLPGYLYRGGSLRMTVNQAWAACAGPRPKLGGELTCAS</sequence>
<dbReference type="RefSeq" id="WP_367617344.1">
    <property type="nucleotide sequence ID" value="NZ_JAAGBB010000028.1"/>
</dbReference>
<dbReference type="InterPro" id="IPR023214">
    <property type="entry name" value="HAD_sf"/>
</dbReference>
<dbReference type="Gene3D" id="3.40.50.1000">
    <property type="entry name" value="HAD superfamily/HAD-like"/>
    <property type="match status" value="1"/>
</dbReference>
<dbReference type="InterPro" id="IPR005835">
    <property type="entry name" value="NTP_transferase_dom"/>
</dbReference>
<dbReference type="Proteomes" id="UP001196870">
    <property type="component" value="Unassembled WGS sequence"/>
</dbReference>
<evidence type="ECO:0000256" key="4">
    <source>
        <dbReference type="ARBA" id="ARBA00022723"/>
    </source>
</evidence>
<gene>
    <name evidence="9" type="ORF">GXW71_21625</name>
</gene>
<organism evidence="9 10">
    <name type="scientific">Plastoroseomonas hellenica</name>
    <dbReference type="NCBI Taxonomy" id="2687306"/>
    <lineage>
        <taxon>Bacteria</taxon>
        <taxon>Pseudomonadati</taxon>
        <taxon>Pseudomonadota</taxon>
        <taxon>Alphaproteobacteria</taxon>
        <taxon>Acetobacterales</taxon>
        <taxon>Acetobacteraceae</taxon>
        <taxon>Plastoroseomonas</taxon>
    </lineage>
</organism>
<evidence type="ECO:0000256" key="7">
    <source>
        <dbReference type="ARBA" id="ARBA00031828"/>
    </source>
</evidence>
<reference evidence="10" key="1">
    <citation type="journal article" date="2021" name="Syst. Appl. Microbiol.">
        <title>Roseomonas hellenica sp. nov., isolated from roots of wild-growing Alkanna tinctoria.</title>
        <authorList>
            <person name="Rat A."/>
            <person name="Naranjo H.D."/>
            <person name="Lebbe L."/>
            <person name="Cnockaert M."/>
            <person name="Krigas N."/>
            <person name="Grigoriadou K."/>
            <person name="Maloupa E."/>
            <person name="Willems A."/>
        </authorList>
    </citation>
    <scope>NUCLEOTIDE SEQUENCE [LARGE SCALE GENOMIC DNA]</scope>
    <source>
        <strain evidence="10">LMG 31523</strain>
    </source>
</reference>
<dbReference type="Gene3D" id="3.90.550.10">
    <property type="entry name" value="Spore Coat Polysaccharide Biosynthesis Protein SpsA, Chain A"/>
    <property type="match status" value="1"/>
</dbReference>
<evidence type="ECO:0000256" key="3">
    <source>
        <dbReference type="ARBA" id="ARBA00022490"/>
    </source>
</evidence>
<evidence type="ECO:0000256" key="2">
    <source>
        <dbReference type="ARBA" id="ARBA00005628"/>
    </source>
</evidence>
<keyword evidence="10" id="KW-1185">Reference proteome</keyword>
<dbReference type="NCBIfam" id="TIGR01662">
    <property type="entry name" value="HAD-SF-IIIA"/>
    <property type="match status" value="1"/>
</dbReference>
<dbReference type="InterPro" id="IPR006549">
    <property type="entry name" value="HAD-SF_hydro_IIIA"/>
</dbReference>
<dbReference type="PANTHER" id="PTHR42891">
    <property type="entry name" value="D-GLYCERO-BETA-D-MANNO-HEPTOSE-1,7-BISPHOSPHATE 7-PHOSPHATASE"/>
    <property type="match status" value="1"/>
</dbReference>
<comment type="similarity">
    <text evidence="2">Belongs to the GmhB family.</text>
</comment>
<feature type="domain" description="Nucleotidyl transferase" evidence="8">
    <location>
        <begin position="5"/>
        <end position="223"/>
    </location>
</feature>
<dbReference type="CDD" id="cd07503">
    <property type="entry name" value="HAD_HisB-N"/>
    <property type="match status" value="1"/>
</dbReference>